<gene>
    <name evidence="2" type="ORF">PHMEG_00031002</name>
</gene>
<feature type="coiled-coil region" evidence="1">
    <location>
        <begin position="12"/>
        <end position="39"/>
    </location>
</feature>
<name>A0A225UZ30_9STRA</name>
<dbReference type="EMBL" id="NBNE01009576">
    <property type="protein sequence ID" value="OWY98264.1"/>
    <property type="molecule type" value="Genomic_DNA"/>
</dbReference>
<keyword evidence="3" id="KW-1185">Reference proteome</keyword>
<dbReference type="OrthoDB" id="115029at2759"/>
<sequence length="368" mass="42301">MRKIRWRQRKELQQMKVAVVELEKQYAELCRRAEATSELPVYDELLINTDDDQGPPDLAVLAKQLGAEKLLLQTMLKQKVAWTLQIQRVLDFEASSLATTRHFQTNSNVELDTVDGIQAENELGFYPLTEWDLTRTILNNKRDIRHVENRLNPPSGLIDQHTHRMEAFGWEIIQRVEGSVMEFLFLKKFTNLNVLDIMHKTWVNDIKLARFQTVKAETSRLEVLQEMNPNAFVFIRDVDSPSAISTFRSIFVHFLVEATKEFHDSRGILTGKGYVLGTQSVATGRPLHAMERDENGRKRAWAELALTSEAYDVENPVTGEKYQQVVWAGKTDYCTEEDAQRNAADTLQGLLRWEMKIVAPALNLTLLD</sequence>
<protein>
    <submittedName>
        <fullName evidence="2">Uncharacterized protein</fullName>
    </submittedName>
</protein>
<reference evidence="3" key="1">
    <citation type="submission" date="2017-03" db="EMBL/GenBank/DDBJ databases">
        <title>Phytopthora megakarya and P. palmivora, two closely related causual agents of cacao black pod achieved similar genome size and gene model numbers by different mechanisms.</title>
        <authorList>
            <person name="Ali S."/>
            <person name="Shao J."/>
            <person name="Larry D.J."/>
            <person name="Kronmiller B."/>
            <person name="Shen D."/>
            <person name="Strem M.D."/>
            <person name="Melnick R.L."/>
            <person name="Guiltinan M.J."/>
            <person name="Tyler B.M."/>
            <person name="Meinhardt L.W."/>
            <person name="Bailey B.A."/>
        </authorList>
    </citation>
    <scope>NUCLEOTIDE SEQUENCE [LARGE SCALE GENOMIC DNA]</scope>
    <source>
        <strain evidence="3">zdho120</strain>
    </source>
</reference>
<evidence type="ECO:0000313" key="2">
    <source>
        <dbReference type="EMBL" id="OWY98264.1"/>
    </source>
</evidence>
<organism evidence="2 3">
    <name type="scientific">Phytophthora megakarya</name>
    <dbReference type="NCBI Taxonomy" id="4795"/>
    <lineage>
        <taxon>Eukaryota</taxon>
        <taxon>Sar</taxon>
        <taxon>Stramenopiles</taxon>
        <taxon>Oomycota</taxon>
        <taxon>Peronosporomycetes</taxon>
        <taxon>Peronosporales</taxon>
        <taxon>Peronosporaceae</taxon>
        <taxon>Phytophthora</taxon>
    </lineage>
</organism>
<proteinExistence type="predicted"/>
<dbReference type="AlphaFoldDB" id="A0A225UZ30"/>
<dbReference type="Proteomes" id="UP000198211">
    <property type="component" value="Unassembled WGS sequence"/>
</dbReference>
<comment type="caution">
    <text evidence="2">The sequence shown here is derived from an EMBL/GenBank/DDBJ whole genome shotgun (WGS) entry which is preliminary data.</text>
</comment>
<evidence type="ECO:0000256" key="1">
    <source>
        <dbReference type="SAM" id="Coils"/>
    </source>
</evidence>
<evidence type="ECO:0000313" key="3">
    <source>
        <dbReference type="Proteomes" id="UP000198211"/>
    </source>
</evidence>
<keyword evidence="1" id="KW-0175">Coiled coil</keyword>
<accession>A0A225UZ30</accession>